<gene>
    <name evidence="2" type="ORF">SFRA_024545</name>
</gene>
<organism evidence="2 3">
    <name type="scientific">Streptomyces xinghaiensis</name>
    <dbReference type="NCBI Taxonomy" id="1038928"/>
    <lineage>
        <taxon>Bacteria</taxon>
        <taxon>Bacillati</taxon>
        <taxon>Actinomycetota</taxon>
        <taxon>Actinomycetes</taxon>
        <taxon>Kitasatosporales</taxon>
        <taxon>Streptomycetaceae</taxon>
        <taxon>Streptomyces</taxon>
    </lineage>
</organism>
<reference evidence="2 3" key="1">
    <citation type="journal article" date="2014" name="Genome Announc.">
        <title>Draft Genome Sequence of Streptomyces fradiae ATCC 19609, a Strain Highly Sensitive to Antibiotics.</title>
        <authorList>
            <person name="Bekker O.B."/>
            <person name="Klimina K.M."/>
            <person name="Vatlin A.A."/>
            <person name="Zakharevich N.V."/>
            <person name="Kasianov A.S."/>
            <person name="Danilenko V.N."/>
        </authorList>
    </citation>
    <scope>NUCLEOTIDE SEQUENCE [LARGE SCALE GENOMIC DNA]</scope>
    <source>
        <strain evidence="2 3">ATCC 19609</strain>
    </source>
</reference>
<keyword evidence="3" id="KW-1185">Reference proteome</keyword>
<dbReference type="Gene3D" id="3.40.630.30">
    <property type="match status" value="1"/>
</dbReference>
<dbReference type="PROSITE" id="PS51186">
    <property type="entry name" value="GNAT"/>
    <property type="match status" value="1"/>
</dbReference>
<evidence type="ECO:0000313" key="2">
    <source>
        <dbReference type="EMBL" id="RKM92563.1"/>
    </source>
</evidence>
<dbReference type="AlphaFoldDB" id="A0A3M8EX32"/>
<accession>A0A3M8EX32</accession>
<dbReference type="Pfam" id="PF13508">
    <property type="entry name" value="Acetyltransf_7"/>
    <property type="match status" value="1"/>
</dbReference>
<evidence type="ECO:0000259" key="1">
    <source>
        <dbReference type="PROSITE" id="PS51186"/>
    </source>
</evidence>
<feature type="domain" description="N-acetyltransferase" evidence="1">
    <location>
        <begin position="53"/>
        <end position="186"/>
    </location>
</feature>
<dbReference type="Proteomes" id="UP000028058">
    <property type="component" value="Unassembled WGS sequence"/>
</dbReference>
<protein>
    <submittedName>
        <fullName evidence="2">N-acetyltransferase</fullName>
    </submittedName>
</protein>
<dbReference type="EMBL" id="JNAD02000013">
    <property type="protein sequence ID" value="RKM92563.1"/>
    <property type="molecule type" value="Genomic_DNA"/>
</dbReference>
<comment type="caution">
    <text evidence="2">The sequence shown here is derived from an EMBL/GenBank/DDBJ whole genome shotgun (WGS) entry which is preliminary data.</text>
</comment>
<evidence type="ECO:0000313" key="3">
    <source>
        <dbReference type="Proteomes" id="UP000028058"/>
    </source>
</evidence>
<dbReference type="InterPro" id="IPR000182">
    <property type="entry name" value="GNAT_dom"/>
</dbReference>
<sequence>MTSASVPARSSAARIDVVPLKRPDRADCLALLGLSASGGRLPAEIGTILALPPERAPFTHGPALCLTARLRRSANPKPHGAVFASFPDWARQHALVQRDPDLSALLSRVALDVYGVAVAPRRRGQGIARALLTEAEDRARRAGCRLVTLLHKPELTVFYRNLGYTSAFHVTIAMPRAGLGLTQLPPLMTAVKPLHPDVRVLEMPGTPGPVVVGLLPGWDLPPNARFDNGRLPA</sequence>
<proteinExistence type="predicted"/>
<dbReference type="GO" id="GO:0016747">
    <property type="term" value="F:acyltransferase activity, transferring groups other than amino-acyl groups"/>
    <property type="evidence" value="ECO:0007669"/>
    <property type="project" value="InterPro"/>
</dbReference>
<name>A0A3M8EX32_9ACTN</name>
<dbReference type="SUPFAM" id="SSF55729">
    <property type="entry name" value="Acyl-CoA N-acyltransferases (Nat)"/>
    <property type="match status" value="1"/>
</dbReference>
<dbReference type="InterPro" id="IPR016181">
    <property type="entry name" value="Acyl_CoA_acyltransferase"/>
</dbReference>
<dbReference type="CDD" id="cd04301">
    <property type="entry name" value="NAT_SF"/>
    <property type="match status" value="1"/>
</dbReference>